<accession>A0A0L8FZY4</accession>
<reference evidence="1" key="1">
    <citation type="submission" date="2015-07" db="EMBL/GenBank/DDBJ databases">
        <title>MeaNS - Measles Nucleotide Surveillance Program.</title>
        <authorList>
            <person name="Tran T."/>
            <person name="Druce J."/>
        </authorList>
    </citation>
    <scope>NUCLEOTIDE SEQUENCE</scope>
    <source>
        <strain evidence="1">UCB-OBI-ISO-001</strain>
        <tissue evidence="1">Gonad</tissue>
    </source>
</reference>
<name>A0A0L8FZY4_OCTBM</name>
<evidence type="ECO:0000313" key="1">
    <source>
        <dbReference type="EMBL" id="KOF70307.1"/>
    </source>
</evidence>
<protein>
    <submittedName>
        <fullName evidence="1">Uncharacterized protein</fullName>
    </submittedName>
</protein>
<gene>
    <name evidence="1" type="ORF">OCBIM_22003070mg</name>
</gene>
<dbReference type="AlphaFoldDB" id="A0A0L8FZY4"/>
<organism evidence="1">
    <name type="scientific">Octopus bimaculoides</name>
    <name type="common">California two-spotted octopus</name>
    <dbReference type="NCBI Taxonomy" id="37653"/>
    <lineage>
        <taxon>Eukaryota</taxon>
        <taxon>Metazoa</taxon>
        <taxon>Spiralia</taxon>
        <taxon>Lophotrochozoa</taxon>
        <taxon>Mollusca</taxon>
        <taxon>Cephalopoda</taxon>
        <taxon>Coleoidea</taxon>
        <taxon>Octopodiformes</taxon>
        <taxon>Octopoda</taxon>
        <taxon>Incirrata</taxon>
        <taxon>Octopodidae</taxon>
        <taxon>Octopus</taxon>
    </lineage>
</organism>
<dbReference type="EMBL" id="KQ424877">
    <property type="protein sequence ID" value="KOF70307.1"/>
    <property type="molecule type" value="Genomic_DNA"/>
</dbReference>
<sequence>MDIICLDFNVSRLLNRKTFWQLIFKKVKNIKEENVHIKRKKISYSIEELNNLKLDKIIRN</sequence>
<proteinExistence type="predicted"/>